<evidence type="ECO:0000259" key="3">
    <source>
        <dbReference type="PROSITE" id="PS50041"/>
    </source>
</evidence>
<proteinExistence type="predicted"/>
<keyword evidence="6" id="KW-1185">Reference proteome</keyword>
<dbReference type="SMART" id="SM00034">
    <property type="entry name" value="CLECT"/>
    <property type="match status" value="1"/>
</dbReference>
<dbReference type="Gene3D" id="3.10.100.10">
    <property type="entry name" value="Mannose-Binding Protein A, subunit A"/>
    <property type="match status" value="1"/>
</dbReference>
<dbReference type="InterPro" id="IPR036465">
    <property type="entry name" value="vWFA_dom_sf"/>
</dbReference>
<reference evidence="6" key="1">
    <citation type="journal article" date="2015" name="Nat. Genet.">
        <title>The genome and transcriptome of the zoonotic hookworm Ancylostoma ceylanicum identify infection-specific gene families.</title>
        <authorList>
            <person name="Schwarz E.M."/>
            <person name="Hu Y."/>
            <person name="Antoshechkin I."/>
            <person name="Miller M.M."/>
            <person name="Sternberg P.W."/>
            <person name="Aroian R.V."/>
        </authorList>
    </citation>
    <scope>NUCLEOTIDE SEQUENCE</scope>
    <source>
        <strain evidence="6">HY135</strain>
    </source>
</reference>
<dbReference type="STRING" id="53326.A0A016TT66"/>
<dbReference type="PROSITE" id="PS50234">
    <property type="entry name" value="VWFA"/>
    <property type="match status" value="1"/>
</dbReference>
<dbReference type="PANTHER" id="PTHR31024:SF3">
    <property type="entry name" value="C-TYPE LECTIN-RELATED"/>
    <property type="match status" value="1"/>
</dbReference>
<dbReference type="InterPro" id="IPR016187">
    <property type="entry name" value="CTDL_fold"/>
</dbReference>
<dbReference type="InterPro" id="IPR016186">
    <property type="entry name" value="C-type_lectin-like/link_sf"/>
</dbReference>
<dbReference type="Pfam" id="PF00059">
    <property type="entry name" value="Lectin_C"/>
    <property type="match status" value="1"/>
</dbReference>
<accession>A0A016TT66</accession>
<dbReference type="InterPro" id="IPR001304">
    <property type="entry name" value="C-type_lectin-like"/>
</dbReference>
<feature type="domain" description="C-type lectin" evidence="3">
    <location>
        <begin position="231"/>
        <end position="322"/>
    </location>
</feature>
<dbReference type="InterPro" id="IPR002035">
    <property type="entry name" value="VWF_A"/>
</dbReference>
<feature type="domain" description="VWFA" evidence="4">
    <location>
        <begin position="56"/>
        <end position="211"/>
    </location>
</feature>
<dbReference type="PROSITE" id="PS50041">
    <property type="entry name" value="C_TYPE_LECTIN_2"/>
    <property type="match status" value="1"/>
</dbReference>
<gene>
    <name evidence="5" type="primary">Acey_s0077.g1094</name>
    <name evidence="5" type="ORF">Y032_0077g1094</name>
</gene>
<organism evidence="5 6">
    <name type="scientific">Ancylostoma ceylanicum</name>
    <dbReference type="NCBI Taxonomy" id="53326"/>
    <lineage>
        <taxon>Eukaryota</taxon>
        <taxon>Metazoa</taxon>
        <taxon>Ecdysozoa</taxon>
        <taxon>Nematoda</taxon>
        <taxon>Chromadorea</taxon>
        <taxon>Rhabditida</taxon>
        <taxon>Rhabditina</taxon>
        <taxon>Rhabditomorpha</taxon>
        <taxon>Strongyloidea</taxon>
        <taxon>Ancylostomatidae</taxon>
        <taxon>Ancylostomatinae</taxon>
        <taxon>Ancylostoma</taxon>
    </lineage>
</organism>
<keyword evidence="2" id="KW-0732">Signal</keyword>
<comment type="caution">
    <text evidence="5">The sequence shown here is derived from an EMBL/GenBank/DDBJ whole genome shotgun (WGS) entry which is preliminary data.</text>
</comment>
<dbReference type="Proteomes" id="UP000024635">
    <property type="component" value="Unassembled WGS sequence"/>
</dbReference>
<dbReference type="CDD" id="cd00037">
    <property type="entry name" value="CLECT"/>
    <property type="match status" value="1"/>
</dbReference>
<sequence length="358" mass="40290">MLPPVVGLHLHLVRFLLLLHLKIKAYCRLCGRTTRASRRRVGSESSLHTDSTLKPLIDLLDSFATYPSLNHCFEFSFIAYGRKAELVYDLDHWYSSEDLVSEVEIPFRGNRETHTNITAAIQLANKVFESGTHRPNVPKVIVIVAAAFKKDSDDPIPAANAFKDYGGVIITIDLQKGGMPVKKLKEIASFGYSLSKSELNDSKLAKLLGIANCFCPDNYGPNNGEPPYYGCFRAFHMPTAWNRAVKACARRHNGILVKVEDYNKADHIMDLGVGDPQSLWIGLKRQGDKFVWLDNSTVGEKDFNLWPKNVNPINGNQCVAMYRDMDKQNSHDRLLDPAPGQPSHRSFYGRQIEETQLN</sequence>
<feature type="signal peptide" evidence="2">
    <location>
        <begin position="1"/>
        <end position="27"/>
    </location>
</feature>
<dbReference type="AlphaFoldDB" id="A0A016TT66"/>
<evidence type="ECO:0000256" key="2">
    <source>
        <dbReference type="SAM" id="SignalP"/>
    </source>
</evidence>
<dbReference type="Pfam" id="PF00092">
    <property type="entry name" value="VWA"/>
    <property type="match status" value="1"/>
</dbReference>
<dbReference type="SUPFAM" id="SSF53300">
    <property type="entry name" value="vWA-like"/>
    <property type="match status" value="1"/>
</dbReference>
<evidence type="ECO:0000313" key="5">
    <source>
        <dbReference type="EMBL" id="EYC06229.1"/>
    </source>
</evidence>
<dbReference type="EMBL" id="JARK01001413">
    <property type="protein sequence ID" value="EYC06229.1"/>
    <property type="molecule type" value="Genomic_DNA"/>
</dbReference>
<dbReference type="SUPFAM" id="SSF56436">
    <property type="entry name" value="C-type lectin-like"/>
    <property type="match status" value="1"/>
</dbReference>
<dbReference type="Gene3D" id="3.40.50.410">
    <property type="entry name" value="von Willebrand factor, type A domain"/>
    <property type="match status" value="1"/>
</dbReference>
<evidence type="ECO:0008006" key="7">
    <source>
        <dbReference type="Google" id="ProtNLM"/>
    </source>
</evidence>
<dbReference type="OrthoDB" id="5787264at2759"/>
<evidence type="ECO:0000313" key="6">
    <source>
        <dbReference type="Proteomes" id="UP000024635"/>
    </source>
</evidence>
<protein>
    <recommendedName>
        <fullName evidence="7">C-type lectin domain-containing protein</fullName>
    </recommendedName>
</protein>
<evidence type="ECO:0000256" key="1">
    <source>
        <dbReference type="SAM" id="MobiDB-lite"/>
    </source>
</evidence>
<evidence type="ECO:0000259" key="4">
    <source>
        <dbReference type="PROSITE" id="PS50234"/>
    </source>
</evidence>
<dbReference type="PANTHER" id="PTHR31024">
    <property type="entry name" value="C-TYPE LECTIN"/>
    <property type="match status" value="1"/>
</dbReference>
<name>A0A016TT66_9BILA</name>
<feature type="chain" id="PRO_5001488338" description="C-type lectin domain-containing protein" evidence="2">
    <location>
        <begin position="28"/>
        <end position="358"/>
    </location>
</feature>
<feature type="region of interest" description="Disordered" evidence="1">
    <location>
        <begin position="330"/>
        <end position="358"/>
    </location>
</feature>